<sequence>MTTWIKAATIRAIRTAAQTAIGAIGAATVFNGVDWRVVGGTVLLATIMSYLTSLAGLPETSKEGTTYES</sequence>
<keyword evidence="1" id="KW-0472">Membrane</keyword>
<name>A0A2V2YXK0_9BACL</name>
<comment type="caution">
    <text evidence="2">The sequence shown here is derived from an EMBL/GenBank/DDBJ whole genome shotgun (WGS) entry which is preliminary data.</text>
</comment>
<dbReference type="Proteomes" id="UP000246635">
    <property type="component" value="Unassembled WGS sequence"/>
</dbReference>
<dbReference type="InterPro" id="IPR020109">
    <property type="entry name" value="Holin_r1t"/>
</dbReference>
<reference evidence="2 3" key="1">
    <citation type="submission" date="2018-05" db="EMBL/GenBank/DDBJ databases">
        <title>Genomic Encyclopedia of Type Strains, Phase III (KMG-III): the genomes of soil and plant-associated and newly described type strains.</title>
        <authorList>
            <person name="Whitman W."/>
        </authorList>
    </citation>
    <scope>NUCLEOTIDE SEQUENCE [LARGE SCALE GENOMIC DNA]</scope>
    <source>
        <strain evidence="2 3">CECT 5696</strain>
    </source>
</reference>
<gene>
    <name evidence="2" type="ORF">DFQ01_103246</name>
</gene>
<keyword evidence="1" id="KW-0812">Transmembrane</keyword>
<protein>
    <submittedName>
        <fullName evidence="2">R1t family holin</fullName>
    </submittedName>
</protein>
<keyword evidence="3" id="KW-1185">Reference proteome</keyword>
<dbReference type="RefSeq" id="WP_110043024.1">
    <property type="nucleotide sequence ID" value="NZ_CP054611.1"/>
</dbReference>
<dbReference type="AlphaFoldDB" id="A0A2V2YXK0"/>
<dbReference type="EMBL" id="QGTQ01000003">
    <property type="protein sequence ID" value="PWW06344.1"/>
    <property type="molecule type" value="Genomic_DNA"/>
</dbReference>
<dbReference type="Pfam" id="PF16945">
    <property type="entry name" value="Phage_r1t_holin"/>
    <property type="match status" value="1"/>
</dbReference>
<accession>A0A2V2YXK0</accession>
<dbReference type="OrthoDB" id="1915214at2"/>
<feature type="transmembrane region" description="Helical" evidence="1">
    <location>
        <begin position="12"/>
        <end position="31"/>
    </location>
</feature>
<evidence type="ECO:0000313" key="2">
    <source>
        <dbReference type="EMBL" id="PWW06344.1"/>
    </source>
</evidence>
<evidence type="ECO:0000313" key="3">
    <source>
        <dbReference type="Proteomes" id="UP000246635"/>
    </source>
</evidence>
<organism evidence="2 3">
    <name type="scientific">Paenibacillus cellulosilyticus</name>
    <dbReference type="NCBI Taxonomy" id="375489"/>
    <lineage>
        <taxon>Bacteria</taxon>
        <taxon>Bacillati</taxon>
        <taxon>Bacillota</taxon>
        <taxon>Bacilli</taxon>
        <taxon>Bacillales</taxon>
        <taxon>Paenibacillaceae</taxon>
        <taxon>Paenibacillus</taxon>
    </lineage>
</organism>
<proteinExistence type="predicted"/>
<keyword evidence="1" id="KW-1133">Transmembrane helix</keyword>
<evidence type="ECO:0000256" key="1">
    <source>
        <dbReference type="SAM" id="Phobius"/>
    </source>
</evidence>
<feature type="transmembrane region" description="Helical" evidence="1">
    <location>
        <begin position="37"/>
        <end position="57"/>
    </location>
</feature>